<dbReference type="SMART" id="SM00966">
    <property type="entry name" value="SpoVT_AbrB"/>
    <property type="match status" value="1"/>
</dbReference>
<dbReference type="SUPFAM" id="SSF89447">
    <property type="entry name" value="AbrB/MazE/MraZ-like"/>
    <property type="match status" value="1"/>
</dbReference>
<evidence type="ECO:0000259" key="1">
    <source>
        <dbReference type="PROSITE" id="PS51740"/>
    </source>
</evidence>
<dbReference type="PROSITE" id="PS51740">
    <property type="entry name" value="SPOVT_ABRB"/>
    <property type="match status" value="1"/>
</dbReference>
<proteinExistence type="predicted"/>
<organism evidence="2">
    <name type="scientific">marine sediment metagenome</name>
    <dbReference type="NCBI Taxonomy" id="412755"/>
    <lineage>
        <taxon>unclassified sequences</taxon>
        <taxon>metagenomes</taxon>
        <taxon>ecological metagenomes</taxon>
    </lineage>
</organism>
<accession>A0A0F9KV17</accession>
<dbReference type="GO" id="GO:0003677">
    <property type="term" value="F:DNA binding"/>
    <property type="evidence" value="ECO:0007669"/>
    <property type="project" value="InterPro"/>
</dbReference>
<sequence length="82" mass="9687">MTEKITQKVSSNGRVVIPKEWREKLAIQDKNEVEMELKDDKTILIKKKIHPFEIEDNLFEGVTPFTEEELEEVKKSLFPIEE</sequence>
<gene>
    <name evidence="2" type="ORF">LCGC14_1358110</name>
</gene>
<comment type="caution">
    <text evidence="2">The sequence shown here is derived from an EMBL/GenBank/DDBJ whole genome shotgun (WGS) entry which is preliminary data.</text>
</comment>
<feature type="domain" description="SpoVT-AbrB" evidence="1">
    <location>
        <begin position="4"/>
        <end position="50"/>
    </location>
</feature>
<name>A0A0F9KV17_9ZZZZ</name>
<dbReference type="AlphaFoldDB" id="A0A0F9KV17"/>
<dbReference type="InterPro" id="IPR037914">
    <property type="entry name" value="SpoVT-AbrB_sf"/>
</dbReference>
<evidence type="ECO:0000313" key="2">
    <source>
        <dbReference type="EMBL" id="KKM78621.1"/>
    </source>
</evidence>
<dbReference type="EMBL" id="LAZR01008464">
    <property type="protein sequence ID" value="KKM78621.1"/>
    <property type="molecule type" value="Genomic_DNA"/>
</dbReference>
<dbReference type="Pfam" id="PF04014">
    <property type="entry name" value="MazE_antitoxin"/>
    <property type="match status" value="1"/>
</dbReference>
<protein>
    <recommendedName>
        <fullName evidence="1">SpoVT-AbrB domain-containing protein</fullName>
    </recommendedName>
</protein>
<dbReference type="NCBIfam" id="TIGR01439">
    <property type="entry name" value="lp_hng_hel_AbrB"/>
    <property type="match status" value="1"/>
</dbReference>
<reference evidence="2" key="1">
    <citation type="journal article" date="2015" name="Nature">
        <title>Complex archaea that bridge the gap between prokaryotes and eukaryotes.</title>
        <authorList>
            <person name="Spang A."/>
            <person name="Saw J.H."/>
            <person name="Jorgensen S.L."/>
            <person name="Zaremba-Niedzwiedzka K."/>
            <person name="Martijn J."/>
            <person name="Lind A.E."/>
            <person name="van Eijk R."/>
            <person name="Schleper C."/>
            <person name="Guy L."/>
            <person name="Ettema T.J."/>
        </authorList>
    </citation>
    <scope>NUCLEOTIDE SEQUENCE</scope>
</reference>
<dbReference type="Gene3D" id="2.10.260.10">
    <property type="match status" value="1"/>
</dbReference>
<dbReference type="InterPro" id="IPR007159">
    <property type="entry name" value="SpoVT-AbrB_dom"/>
</dbReference>